<keyword evidence="4" id="KW-1185">Reference proteome</keyword>
<feature type="compositionally biased region" description="Low complexity" evidence="2">
    <location>
        <begin position="438"/>
        <end position="449"/>
    </location>
</feature>
<dbReference type="EMBL" id="CAJNNV010005445">
    <property type="protein sequence ID" value="CAE8592082.1"/>
    <property type="molecule type" value="Genomic_DNA"/>
</dbReference>
<evidence type="ECO:0000256" key="2">
    <source>
        <dbReference type="SAM" id="MobiDB-lite"/>
    </source>
</evidence>
<feature type="coiled-coil region" evidence="1">
    <location>
        <begin position="170"/>
        <end position="246"/>
    </location>
</feature>
<dbReference type="AlphaFoldDB" id="A0A813DTS0"/>
<evidence type="ECO:0000256" key="1">
    <source>
        <dbReference type="SAM" id="Coils"/>
    </source>
</evidence>
<comment type="caution">
    <text evidence="3">The sequence shown here is derived from an EMBL/GenBank/DDBJ whole genome shotgun (WGS) entry which is preliminary data.</text>
</comment>
<proteinExistence type="predicted"/>
<sequence length="740" mass="79745">ASVGSLVEEESPSKVLRQTPSDPEARVQQRAQAADAAEIPEARLQAEIQLLLVGADLSAVTLGALRAKLEERLGLGAGVLSARKTIRRRVDFVVQHEVRKRAQRSSHCELIVKELLELPEYPTEARQMLIDSLAQATASASGVLHAHQVQLLRMTCEALGDGRGRTSESLTSSEAQVKEAREELQGQEARLAEVTAAEAAAQLTAEAAAESLQETQQEVVQLAQELEEAKDAARLTLEETANIRKEREVVAAMQAGHLRTLLDGSWTSEEAFWESFGAVQQYLLDTKAENSLLTAVTVALRRRPEERSFFDKMAAESIESLLVEELAAVDARIAARAQAEFKAEAGVLGAASILSATTSHAAKLSQASDGAREAHQAATVALKATEARSPELQAIVADRQAEQTQLSAKQQRLEEVIGMLDRWVADGRCAPVREESAAEVPEVPGVPETPEAPEVPEAPEASSEVSEASEAEVALPLAETECTAERVAQSPIPQTIAAESKLETLAQSPCPKTLATESKLATPFADTSAAKPAVIPIARIASLVQDAHCPHPDTYLRPSRCKKTNGTLLLTATRLVHVPSADAPGQGASGTVAEGTIALRGPIEVTLTENLKCEISRRKPGQELALMQMSGLEPAGAGKLIVELTCPQNKWVHLRELSEWIKTRQEEKKLLEEEQKKEAEVLGEQMRSVLASPKLSQQYNYLVKQAGVLSPGDFLREHAQEIAFCAPLPEALSIDLAPLR</sequence>
<name>A0A813DTS0_POLGL</name>
<organism evidence="3 4">
    <name type="scientific">Polarella glacialis</name>
    <name type="common">Dinoflagellate</name>
    <dbReference type="NCBI Taxonomy" id="89957"/>
    <lineage>
        <taxon>Eukaryota</taxon>
        <taxon>Sar</taxon>
        <taxon>Alveolata</taxon>
        <taxon>Dinophyceae</taxon>
        <taxon>Suessiales</taxon>
        <taxon>Suessiaceae</taxon>
        <taxon>Polarella</taxon>
    </lineage>
</organism>
<feature type="region of interest" description="Disordered" evidence="2">
    <location>
        <begin position="1"/>
        <end position="27"/>
    </location>
</feature>
<dbReference type="Proteomes" id="UP000654075">
    <property type="component" value="Unassembled WGS sequence"/>
</dbReference>
<keyword evidence="1" id="KW-0175">Coiled coil</keyword>
<evidence type="ECO:0000313" key="4">
    <source>
        <dbReference type="Proteomes" id="UP000654075"/>
    </source>
</evidence>
<feature type="compositionally biased region" description="Low complexity" evidence="2">
    <location>
        <begin position="458"/>
        <end position="475"/>
    </location>
</feature>
<evidence type="ECO:0000313" key="3">
    <source>
        <dbReference type="EMBL" id="CAE8592082.1"/>
    </source>
</evidence>
<protein>
    <submittedName>
        <fullName evidence="3">Uncharacterized protein</fullName>
    </submittedName>
</protein>
<gene>
    <name evidence="3" type="ORF">PGLA1383_LOCUS10740</name>
</gene>
<feature type="region of interest" description="Disordered" evidence="2">
    <location>
        <begin position="434"/>
        <end position="475"/>
    </location>
</feature>
<feature type="non-terminal residue" evidence="3">
    <location>
        <position position="740"/>
    </location>
</feature>
<feature type="non-terminal residue" evidence="3">
    <location>
        <position position="1"/>
    </location>
</feature>
<accession>A0A813DTS0</accession>
<reference evidence="3" key="1">
    <citation type="submission" date="2021-02" db="EMBL/GenBank/DDBJ databases">
        <authorList>
            <person name="Dougan E. K."/>
            <person name="Rhodes N."/>
            <person name="Thang M."/>
            <person name="Chan C."/>
        </authorList>
    </citation>
    <scope>NUCLEOTIDE SEQUENCE</scope>
</reference>